<evidence type="ECO:0000313" key="2">
    <source>
        <dbReference type="EMBL" id="CAF1652761.1"/>
    </source>
</evidence>
<evidence type="ECO:0000313" key="3">
    <source>
        <dbReference type="EMBL" id="CAF4584408.1"/>
    </source>
</evidence>
<dbReference type="Proteomes" id="UP000663829">
    <property type="component" value="Unassembled WGS sequence"/>
</dbReference>
<comment type="caution">
    <text evidence="2">The sequence shown here is derived from an EMBL/GenBank/DDBJ whole genome shotgun (WGS) entry which is preliminary data.</text>
</comment>
<proteinExistence type="predicted"/>
<evidence type="ECO:0000313" key="4">
    <source>
        <dbReference type="Proteomes" id="UP000663829"/>
    </source>
</evidence>
<evidence type="ECO:0000256" key="1">
    <source>
        <dbReference type="SAM" id="MobiDB-lite"/>
    </source>
</evidence>
<gene>
    <name evidence="2" type="ORF">GPM918_LOCUS45605</name>
    <name evidence="3" type="ORF">SRO942_LOCUS48263</name>
</gene>
<reference evidence="2" key="1">
    <citation type="submission" date="2021-02" db="EMBL/GenBank/DDBJ databases">
        <authorList>
            <person name="Nowell W R."/>
        </authorList>
    </citation>
    <scope>NUCLEOTIDE SEQUENCE</scope>
</reference>
<protein>
    <submittedName>
        <fullName evidence="2">Uncharacterized protein</fullName>
    </submittedName>
</protein>
<dbReference type="Proteomes" id="UP000681722">
    <property type="component" value="Unassembled WGS sequence"/>
</dbReference>
<dbReference type="AlphaFoldDB" id="A0A816EZ54"/>
<keyword evidence="4" id="KW-1185">Reference proteome</keyword>
<dbReference type="EMBL" id="CAJOBC010123373">
    <property type="protein sequence ID" value="CAF4584408.1"/>
    <property type="molecule type" value="Genomic_DNA"/>
</dbReference>
<feature type="region of interest" description="Disordered" evidence="1">
    <location>
        <begin position="1"/>
        <end position="24"/>
    </location>
</feature>
<feature type="non-terminal residue" evidence="2">
    <location>
        <position position="1"/>
    </location>
</feature>
<name>A0A816EZ54_9BILA</name>
<sequence length="108" mass="12629">RKNVDDHKQTYDGIKRKHDQQAQNIQRQIDLKASTGQQITSANQQFINVRRTICERAIDINSKGRHMRVTREGLSNYLATRMKTINENVDPDYLFSPVIQPQYNQNKS</sequence>
<dbReference type="EMBL" id="CAJNOQ010052192">
    <property type="protein sequence ID" value="CAF1652761.1"/>
    <property type="molecule type" value="Genomic_DNA"/>
</dbReference>
<accession>A0A816EZ54</accession>
<organism evidence="2 4">
    <name type="scientific">Didymodactylos carnosus</name>
    <dbReference type="NCBI Taxonomy" id="1234261"/>
    <lineage>
        <taxon>Eukaryota</taxon>
        <taxon>Metazoa</taxon>
        <taxon>Spiralia</taxon>
        <taxon>Gnathifera</taxon>
        <taxon>Rotifera</taxon>
        <taxon>Eurotatoria</taxon>
        <taxon>Bdelloidea</taxon>
        <taxon>Philodinida</taxon>
        <taxon>Philodinidae</taxon>
        <taxon>Didymodactylos</taxon>
    </lineage>
</organism>
<feature type="compositionally biased region" description="Basic and acidic residues" evidence="1">
    <location>
        <begin position="1"/>
        <end position="14"/>
    </location>
</feature>